<dbReference type="Proteomes" id="UP000192513">
    <property type="component" value="Unassembled WGS sequence"/>
</dbReference>
<feature type="region of interest" description="Disordered" evidence="3">
    <location>
        <begin position="1"/>
        <end position="40"/>
    </location>
</feature>
<gene>
    <name evidence="5" type="ORF">BST39_17305</name>
</gene>
<keyword evidence="4" id="KW-1133">Transmembrane helix</keyword>
<dbReference type="STRING" id="590652.BST39_17305"/>
<feature type="compositionally biased region" description="Acidic residues" evidence="3">
    <location>
        <begin position="17"/>
        <end position="26"/>
    </location>
</feature>
<evidence type="ECO:0000313" key="6">
    <source>
        <dbReference type="Proteomes" id="UP000192513"/>
    </source>
</evidence>
<dbReference type="OrthoDB" id="4774723at2"/>
<dbReference type="EMBL" id="MVIE01000022">
    <property type="protein sequence ID" value="ORB38430.1"/>
    <property type="molecule type" value="Genomic_DNA"/>
</dbReference>
<dbReference type="GO" id="GO:0016020">
    <property type="term" value="C:membrane"/>
    <property type="evidence" value="ECO:0007669"/>
    <property type="project" value="UniProtKB-SubCell"/>
</dbReference>
<reference evidence="5 6" key="1">
    <citation type="submission" date="2017-02" db="EMBL/GenBank/DDBJ databases">
        <title>The new phylogeny of genus Mycobacterium.</title>
        <authorList>
            <person name="Tortoli E."/>
            <person name="Trovato A."/>
            <person name="Cirillo D.M."/>
        </authorList>
    </citation>
    <scope>NUCLEOTIDE SEQUENCE [LARGE SCALE GENOMIC DNA]</scope>
    <source>
        <strain evidence="5 6">DSM 45000</strain>
    </source>
</reference>
<evidence type="ECO:0000256" key="3">
    <source>
        <dbReference type="SAM" id="MobiDB-lite"/>
    </source>
</evidence>
<evidence type="ECO:0000256" key="1">
    <source>
        <dbReference type="ARBA" id="ARBA00004370"/>
    </source>
</evidence>
<keyword evidence="6" id="KW-1185">Reference proteome</keyword>
<feature type="transmembrane region" description="Helical" evidence="4">
    <location>
        <begin position="71"/>
        <end position="90"/>
    </location>
</feature>
<name>A0A1X0I828_9MYCO</name>
<comment type="caution">
    <text evidence="5">The sequence shown here is derived from an EMBL/GenBank/DDBJ whole genome shotgun (WGS) entry which is preliminary data.</text>
</comment>
<dbReference type="RefSeq" id="WP_083173202.1">
    <property type="nucleotide sequence ID" value="NZ_AP022619.1"/>
</dbReference>
<accession>A0A1X0I828</accession>
<organism evidence="5 6">
    <name type="scientific">Mycobacterium paraseoulense</name>
    <dbReference type="NCBI Taxonomy" id="590652"/>
    <lineage>
        <taxon>Bacteria</taxon>
        <taxon>Bacillati</taxon>
        <taxon>Actinomycetota</taxon>
        <taxon>Actinomycetes</taxon>
        <taxon>Mycobacteriales</taxon>
        <taxon>Mycobacteriaceae</taxon>
        <taxon>Mycobacterium</taxon>
    </lineage>
</organism>
<evidence type="ECO:0000313" key="5">
    <source>
        <dbReference type="EMBL" id="ORB38430.1"/>
    </source>
</evidence>
<evidence type="ECO:0008006" key="7">
    <source>
        <dbReference type="Google" id="ProtNLM"/>
    </source>
</evidence>
<sequence length="224" mass="23942">MAVDADTAGQLTQLGEDQPDEIDETTDPAASQADSDSLVAPDMNAHDADEAHPAGGSPKALTGKKSGIRTGLVIGLLMIMALGGLAGWFGHRIYLSQQDEKQHQLFLRVGRQGAMNLTSINYADADADVRRILDSATGTFYDDFQKRSPAFVQLVKQAQSKTEGSVTEAGLESVGRDSARVLVAVTVKTSSLGATDQQPRKWRMRIDVQKVGDTVKVSNVGFVP</sequence>
<proteinExistence type="predicted"/>
<protein>
    <recommendedName>
        <fullName evidence="7">Mce protein</fullName>
    </recommendedName>
</protein>
<evidence type="ECO:0000256" key="2">
    <source>
        <dbReference type="ARBA" id="ARBA00023136"/>
    </source>
</evidence>
<keyword evidence="2 4" id="KW-0472">Membrane</keyword>
<dbReference type="AlphaFoldDB" id="A0A1X0I828"/>
<evidence type="ECO:0000256" key="4">
    <source>
        <dbReference type="SAM" id="Phobius"/>
    </source>
</evidence>
<comment type="subcellular location">
    <subcellularLocation>
        <location evidence="1">Membrane</location>
    </subcellularLocation>
</comment>
<keyword evidence="4" id="KW-0812">Transmembrane</keyword>
<dbReference type="PANTHER" id="PTHR37042:SF4">
    <property type="entry name" value="OUTER MEMBRANE PROTEIN RV1973"/>
    <property type="match status" value="1"/>
</dbReference>
<dbReference type="PANTHER" id="PTHR37042">
    <property type="entry name" value="OUTER MEMBRANE PROTEIN RV1973"/>
    <property type="match status" value="1"/>
</dbReference>